<dbReference type="SMART" id="SM00698">
    <property type="entry name" value="MORN"/>
    <property type="match status" value="2"/>
</dbReference>
<dbReference type="EMBL" id="UINC01021340">
    <property type="protein sequence ID" value="SVA88696.1"/>
    <property type="molecule type" value="Genomic_DNA"/>
</dbReference>
<reference evidence="2" key="1">
    <citation type="submission" date="2018-05" db="EMBL/GenBank/DDBJ databases">
        <authorList>
            <person name="Lanie J.A."/>
            <person name="Ng W.-L."/>
            <person name="Kazmierczak K.M."/>
            <person name="Andrzejewski T.M."/>
            <person name="Davidsen T.M."/>
            <person name="Wayne K.J."/>
            <person name="Tettelin H."/>
            <person name="Glass J.I."/>
            <person name="Rusch D."/>
            <person name="Podicherti R."/>
            <person name="Tsui H.-C.T."/>
            <person name="Winkler M.E."/>
        </authorList>
    </citation>
    <scope>NUCLEOTIDE SEQUENCE</scope>
</reference>
<dbReference type="PROSITE" id="PS51257">
    <property type="entry name" value="PROKAR_LIPOPROTEIN"/>
    <property type="match status" value="1"/>
</dbReference>
<proteinExistence type="predicted"/>
<sequence>MNKLLIAFQMLLLVFLVGCTNEAEYVGELQNGKPHGKGSITYENGEIYEGEWKEGLKEGKGTLTSP</sequence>
<keyword evidence="1" id="KW-0677">Repeat</keyword>
<dbReference type="PANTHER" id="PTHR43215">
    <property type="entry name" value="RADIAL SPOKE HEAD 1 HOMOLOG"/>
    <property type="match status" value="1"/>
</dbReference>
<evidence type="ECO:0000256" key="1">
    <source>
        <dbReference type="ARBA" id="ARBA00022737"/>
    </source>
</evidence>
<name>A0A381ZHF3_9ZZZZ</name>
<dbReference type="Pfam" id="PF02493">
    <property type="entry name" value="MORN"/>
    <property type="match status" value="2"/>
</dbReference>
<dbReference type="SUPFAM" id="SSF82185">
    <property type="entry name" value="Histone H3 K4-specific methyltransferase SET7/9 N-terminal domain"/>
    <property type="match status" value="1"/>
</dbReference>
<dbReference type="AlphaFoldDB" id="A0A381ZHF3"/>
<evidence type="ECO:0008006" key="3">
    <source>
        <dbReference type="Google" id="ProtNLM"/>
    </source>
</evidence>
<organism evidence="2">
    <name type="scientific">marine metagenome</name>
    <dbReference type="NCBI Taxonomy" id="408172"/>
    <lineage>
        <taxon>unclassified sequences</taxon>
        <taxon>metagenomes</taxon>
        <taxon>ecological metagenomes</taxon>
    </lineage>
</organism>
<protein>
    <recommendedName>
        <fullName evidence="3">MORN repeat-containing protein</fullName>
    </recommendedName>
</protein>
<dbReference type="InterPro" id="IPR003409">
    <property type="entry name" value="MORN"/>
</dbReference>
<evidence type="ECO:0000313" key="2">
    <source>
        <dbReference type="EMBL" id="SVA88696.1"/>
    </source>
</evidence>
<dbReference type="PANTHER" id="PTHR43215:SF14">
    <property type="entry name" value="RADIAL SPOKE HEAD 1 HOMOLOG"/>
    <property type="match status" value="1"/>
</dbReference>
<gene>
    <name evidence="2" type="ORF">METZ01_LOCUS141550</name>
</gene>
<feature type="non-terminal residue" evidence="2">
    <location>
        <position position="66"/>
    </location>
</feature>
<dbReference type="Gene3D" id="2.20.110.10">
    <property type="entry name" value="Histone H3 K4-specific methyltransferase SET7/9 N-terminal domain"/>
    <property type="match status" value="1"/>
</dbReference>
<feature type="non-terminal residue" evidence="2">
    <location>
        <position position="1"/>
    </location>
</feature>
<accession>A0A381ZHF3</accession>